<keyword evidence="1" id="KW-0472">Membrane</keyword>
<feature type="transmembrane region" description="Helical" evidence="1">
    <location>
        <begin position="386"/>
        <end position="404"/>
    </location>
</feature>
<feature type="transmembrane region" description="Helical" evidence="1">
    <location>
        <begin position="235"/>
        <end position="255"/>
    </location>
</feature>
<dbReference type="EMBL" id="CP000891">
    <property type="protein sequence ID" value="ABX50187.1"/>
    <property type="molecule type" value="Genomic_DNA"/>
</dbReference>
<evidence type="ECO:0000313" key="3">
    <source>
        <dbReference type="Proteomes" id="UP000000770"/>
    </source>
</evidence>
<feature type="transmembrane region" description="Helical" evidence="1">
    <location>
        <begin position="83"/>
        <end position="104"/>
    </location>
</feature>
<evidence type="ECO:0000313" key="2">
    <source>
        <dbReference type="EMBL" id="ABX50187.1"/>
    </source>
</evidence>
<dbReference type="HOGENOM" id="CLU_640350_0_0_6"/>
<protein>
    <recommendedName>
        <fullName evidence="4">O-antigen polymerase</fullName>
    </recommendedName>
</protein>
<keyword evidence="1" id="KW-0812">Transmembrane</keyword>
<dbReference type="GeneID" id="11773098"/>
<dbReference type="KEGG" id="sbn:Sbal195_3022"/>
<dbReference type="Proteomes" id="UP000000770">
    <property type="component" value="Chromosome"/>
</dbReference>
<feature type="transmembrane region" description="Helical" evidence="1">
    <location>
        <begin position="363"/>
        <end position="380"/>
    </location>
</feature>
<gene>
    <name evidence="2" type="ordered locus">Sbal195_3022</name>
</gene>
<accession>A9KVT8</accession>
<evidence type="ECO:0000256" key="1">
    <source>
        <dbReference type="SAM" id="Phobius"/>
    </source>
</evidence>
<feature type="transmembrane region" description="Helical" evidence="1">
    <location>
        <begin position="197"/>
        <end position="229"/>
    </location>
</feature>
<dbReference type="AlphaFoldDB" id="A9KVT8"/>
<sequence length="418" mass="47572">MKTLYFIVIVFLYIFSFYVPLAGNSIYIAFLLSVPLYNKRTSFYFLKFTRASFFLSAMILLLMVFSYYAVATVAVGVNDFSLLKIYAGILVYGGIGAFIALVIFSNTEDEFIIHKLLYFCLLIQAFIILLSFANSSIKEFFDIFRTENSIEVANRYYGGGIRGLALSGSQFFGLSVLLSSMTYFCCVLEFQLKNRTWFYVTILFCSIVFLSVGRTAIFGLIFGFLFLVLNFTKNYAFFLKFLVSCASIVAVLIMLYPIIDPAIASKLNNFIAFAFEAVINYMEYGKFHTSSTDVLSNMYYSLPIDTLIHGDVQYTNSDGLYYGDTDAGYMRHVLALGLPMTCILMFSFYIISSYTRFLFDVNNRKVAFGLFFVMLIILHYKGEVFWTLLSETGLVIFLSVYGYAFRMAGLKSNSCTMK</sequence>
<name>A9KVT8_SHEB9</name>
<reference evidence="2 3" key="1">
    <citation type="submission" date="2007-11" db="EMBL/GenBank/DDBJ databases">
        <title>Complete sequence of chromosome of Shewanella baltica OS195.</title>
        <authorList>
            <consortium name="US DOE Joint Genome Institute"/>
            <person name="Copeland A."/>
            <person name="Lucas S."/>
            <person name="Lapidus A."/>
            <person name="Barry K."/>
            <person name="Glavina del Rio T."/>
            <person name="Dalin E."/>
            <person name="Tice H."/>
            <person name="Pitluck S."/>
            <person name="Chain P."/>
            <person name="Malfatti S."/>
            <person name="Shin M."/>
            <person name="Vergez L."/>
            <person name="Schmutz J."/>
            <person name="Larimer F."/>
            <person name="Land M."/>
            <person name="Hauser L."/>
            <person name="Kyrpides N."/>
            <person name="Kim E."/>
            <person name="Brettar I."/>
            <person name="Rodrigues J."/>
            <person name="Konstantinidis K."/>
            <person name="Klappenbach J."/>
            <person name="Hofle M."/>
            <person name="Tiedje J."/>
            <person name="Richardson P."/>
        </authorList>
    </citation>
    <scope>NUCLEOTIDE SEQUENCE [LARGE SCALE GENOMIC DNA]</scope>
    <source>
        <strain evidence="2 3">OS195</strain>
    </source>
</reference>
<evidence type="ECO:0008006" key="4">
    <source>
        <dbReference type="Google" id="ProtNLM"/>
    </source>
</evidence>
<feature type="transmembrane region" description="Helical" evidence="1">
    <location>
        <begin position="53"/>
        <end position="77"/>
    </location>
</feature>
<feature type="transmembrane region" description="Helical" evidence="1">
    <location>
        <begin position="6"/>
        <end position="32"/>
    </location>
</feature>
<organism evidence="2 3">
    <name type="scientific">Shewanella baltica (strain OS195)</name>
    <dbReference type="NCBI Taxonomy" id="399599"/>
    <lineage>
        <taxon>Bacteria</taxon>
        <taxon>Pseudomonadati</taxon>
        <taxon>Pseudomonadota</taxon>
        <taxon>Gammaproteobacteria</taxon>
        <taxon>Alteromonadales</taxon>
        <taxon>Shewanellaceae</taxon>
        <taxon>Shewanella</taxon>
    </lineage>
</organism>
<dbReference type="RefSeq" id="WP_006085572.1">
    <property type="nucleotide sequence ID" value="NC_009997.1"/>
</dbReference>
<feature type="transmembrane region" description="Helical" evidence="1">
    <location>
        <begin position="116"/>
        <end position="137"/>
    </location>
</feature>
<feature type="transmembrane region" description="Helical" evidence="1">
    <location>
        <begin position="329"/>
        <end position="351"/>
    </location>
</feature>
<proteinExistence type="predicted"/>
<keyword evidence="1" id="KW-1133">Transmembrane helix</keyword>